<dbReference type="GO" id="GO:0016651">
    <property type="term" value="F:oxidoreductase activity, acting on NAD(P)H"/>
    <property type="evidence" value="ECO:0007669"/>
    <property type="project" value="UniProtKB-ARBA"/>
</dbReference>
<name>A0A174BGQ5_9CLOT</name>
<sequence>MKKVSIIYWSNGGNVELLANCIAEGIKGDIEINLKHVNDASEEDVITADAVAMGSPAMVEDEIEQLEMKPFIDKLSSIRFNNKPLVLFGSCGWRDDKFIHNWEAIMNDYGFETIGKVVCKESLTEKDVELAKTLGEEISKLLL</sequence>
<dbReference type="SUPFAM" id="SSF52218">
    <property type="entry name" value="Flavoproteins"/>
    <property type="match status" value="1"/>
</dbReference>
<dbReference type="GO" id="GO:0010181">
    <property type="term" value="F:FMN binding"/>
    <property type="evidence" value="ECO:0007669"/>
    <property type="project" value="InterPro"/>
</dbReference>
<dbReference type="EMBL" id="CYZX01000004">
    <property type="protein sequence ID" value="CUN98818.1"/>
    <property type="molecule type" value="Genomic_DNA"/>
</dbReference>
<evidence type="ECO:0000313" key="3">
    <source>
        <dbReference type="Proteomes" id="UP000095594"/>
    </source>
</evidence>
<dbReference type="RefSeq" id="WP_055264089.1">
    <property type="nucleotide sequence ID" value="NZ_CABIXQ010000004.1"/>
</dbReference>
<dbReference type="Gene3D" id="3.40.50.360">
    <property type="match status" value="1"/>
</dbReference>
<organism evidence="2 3">
    <name type="scientific">Clostridium disporicum</name>
    <dbReference type="NCBI Taxonomy" id="84024"/>
    <lineage>
        <taxon>Bacteria</taxon>
        <taxon>Bacillati</taxon>
        <taxon>Bacillota</taxon>
        <taxon>Clostridia</taxon>
        <taxon>Eubacteriales</taxon>
        <taxon>Clostridiaceae</taxon>
        <taxon>Clostridium</taxon>
    </lineage>
</organism>
<feature type="domain" description="Flavodoxin-like" evidence="1">
    <location>
        <begin position="4"/>
        <end position="139"/>
    </location>
</feature>
<dbReference type="Pfam" id="PF00258">
    <property type="entry name" value="Flavodoxin_1"/>
    <property type="match status" value="1"/>
</dbReference>
<accession>A0A174BGQ5</accession>
<dbReference type="NCBIfam" id="NF004050">
    <property type="entry name" value="PRK05569.1"/>
    <property type="match status" value="1"/>
</dbReference>
<dbReference type="PANTHER" id="PTHR43717:SF1">
    <property type="entry name" value="ANAEROBIC NITRIC OXIDE REDUCTASE FLAVORUBREDOXIN"/>
    <property type="match status" value="1"/>
</dbReference>
<dbReference type="InterPro" id="IPR008254">
    <property type="entry name" value="Flavodoxin/NO_synth"/>
</dbReference>
<proteinExistence type="predicted"/>
<evidence type="ECO:0000259" key="1">
    <source>
        <dbReference type="PROSITE" id="PS50902"/>
    </source>
</evidence>
<dbReference type="Proteomes" id="UP000095594">
    <property type="component" value="Unassembled WGS sequence"/>
</dbReference>
<dbReference type="PANTHER" id="PTHR43717">
    <property type="entry name" value="ANAEROBIC NITRIC OXIDE REDUCTASE FLAVORUBREDOXIN"/>
    <property type="match status" value="1"/>
</dbReference>
<evidence type="ECO:0000313" key="2">
    <source>
        <dbReference type="EMBL" id="CUN98818.1"/>
    </source>
</evidence>
<dbReference type="OrthoDB" id="9790745at2"/>
<dbReference type="AlphaFoldDB" id="A0A174BGQ5"/>
<protein>
    <submittedName>
        <fullName evidence="2">Flavodoxin</fullName>
    </submittedName>
</protein>
<dbReference type="PROSITE" id="PS50902">
    <property type="entry name" value="FLAVODOXIN_LIKE"/>
    <property type="match status" value="1"/>
</dbReference>
<reference evidence="2 3" key="1">
    <citation type="submission" date="2015-09" db="EMBL/GenBank/DDBJ databases">
        <authorList>
            <consortium name="Pathogen Informatics"/>
        </authorList>
    </citation>
    <scope>NUCLEOTIDE SEQUENCE [LARGE SCALE GENOMIC DNA]</scope>
    <source>
        <strain evidence="2 3">2789STDY5834856</strain>
    </source>
</reference>
<gene>
    <name evidence="2" type="ORF">ERS852471_00765</name>
</gene>
<dbReference type="InterPro" id="IPR029039">
    <property type="entry name" value="Flavoprotein-like_sf"/>
</dbReference>